<reference evidence="2" key="1">
    <citation type="submission" date="2018-06" db="EMBL/GenBank/DDBJ databases">
        <authorList>
            <person name="Zhirakovskaya E."/>
        </authorList>
    </citation>
    <scope>NUCLEOTIDE SEQUENCE</scope>
</reference>
<gene>
    <name evidence="2" type="ORF">MNBD_ALPHA05-391</name>
</gene>
<feature type="transmembrane region" description="Helical" evidence="1">
    <location>
        <begin position="7"/>
        <end position="26"/>
    </location>
</feature>
<dbReference type="EMBL" id="UOEH01000460">
    <property type="protein sequence ID" value="VAW05137.1"/>
    <property type="molecule type" value="Genomic_DNA"/>
</dbReference>
<proteinExistence type="predicted"/>
<sequence>MAKLNILNALFWAIAMILAAYLWRDAPWADQLTMWMIVGYFAVNGLLMKIISKK</sequence>
<name>A0A3B0SVN6_9ZZZZ</name>
<dbReference type="AlphaFoldDB" id="A0A3B0SVN6"/>
<evidence type="ECO:0000313" key="2">
    <source>
        <dbReference type="EMBL" id="VAW05137.1"/>
    </source>
</evidence>
<keyword evidence="1" id="KW-0812">Transmembrane</keyword>
<keyword evidence="1" id="KW-0472">Membrane</keyword>
<keyword evidence="1" id="KW-1133">Transmembrane helix</keyword>
<organism evidence="2">
    <name type="scientific">hydrothermal vent metagenome</name>
    <dbReference type="NCBI Taxonomy" id="652676"/>
    <lineage>
        <taxon>unclassified sequences</taxon>
        <taxon>metagenomes</taxon>
        <taxon>ecological metagenomes</taxon>
    </lineage>
</organism>
<evidence type="ECO:0000256" key="1">
    <source>
        <dbReference type="SAM" id="Phobius"/>
    </source>
</evidence>
<accession>A0A3B0SVN6</accession>
<protein>
    <submittedName>
        <fullName evidence="2">Uncharacterized protein</fullName>
    </submittedName>
</protein>
<feature type="transmembrane region" description="Helical" evidence="1">
    <location>
        <begin position="32"/>
        <end position="51"/>
    </location>
</feature>